<organism evidence="2 3">
    <name type="scientific">Knipowitschia caucasica</name>
    <name type="common">Caucasian dwarf goby</name>
    <name type="synonym">Pomatoschistus caucasicus</name>
    <dbReference type="NCBI Taxonomy" id="637954"/>
    <lineage>
        <taxon>Eukaryota</taxon>
        <taxon>Metazoa</taxon>
        <taxon>Chordata</taxon>
        <taxon>Craniata</taxon>
        <taxon>Vertebrata</taxon>
        <taxon>Euteleostomi</taxon>
        <taxon>Actinopterygii</taxon>
        <taxon>Neopterygii</taxon>
        <taxon>Teleostei</taxon>
        <taxon>Neoteleostei</taxon>
        <taxon>Acanthomorphata</taxon>
        <taxon>Gobiaria</taxon>
        <taxon>Gobiiformes</taxon>
        <taxon>Gobioidei</taxon>
        <taxon>Gobiidae</taxon>
        <taxon>Gobiinae</taxon>
        <taxon>Knipowitschia</taxon>
    </lineage>
</organism>
<reference evidence="2 3" key="1">
    <citation type="submission" date="2024-04" db="EMBL/GenBank/DDBJ databases">
        <authorList>
            <person name="Waldvogel A.-M."/>
            <person name="Schoenle A."/>
        </authorList>
    </citation>
    <scope>NUCLEOTIDE SEQUENCE [LARGE SCALE GENOMIC DNA]</scope>
</reference>
<dbReference type="EMBL" id="OZ035837">
    <property type="protein sequence ID" value="CAL1582002.1"/>
    <property type="molecule type" value="Genomic_DNA"/>
</dbReference>
<gene>
    <name evidence="2" type="ORF">KC01_LOCUS12703</name>
</gene>
<feature type="region of interest" description="Disordered" evidence="1">
    <location>
        <begin position="14"/>
        <end position="51"/>
    </location>
</feature>
<dbReference type="AlphaFoldDB" id="A0AAV2JWY5"/>
<protein>
    <submittedName>
        <fullName evidence="2">Uncharacterized protein</fullName>
    </submittedName>
</protein>
<dbReference type="GO" id="GO:0034121">
    <property type="term" value="P:regulation of toll-like receptor signaling pathway"/>
    <property type="evidence" value="ECO:0007669"/>
    <property type="project" value="InterPro"/>
</dbReference>
<dbReference type="Pfam" id="PF15133">
    <property type="entry name" value="TASL"/>
    <property type="match status" value="1"/>
</dbReference>
<evidence type="ECO:0000313" key="3">
    <source>
        <dbReference type="Proteomes" id="UP001497482"/>
    </source>
</evidence>
<accession>A0AAV2JWY5</accession>
<dbReference type="PANTHER" id="PTHR14889:SF3">
    <property type="entry name" value="TLR ADAPTER INTERACTING WITH SLC15A4 ON THE LYSOSOME"/>
    <property type="match status" value="1"/>
</dbReference>
<dbReference type="GO" id="GO:0035751">
    <property type="term" value="P:regulation of lysosomal lumen pH"/>
    <property type="evidence" value="ECO:0007669"/>
    <property type="project" value="TreeGrafter"/>
</dbReference>
<evidence type="ECO:0000313" key="2">
    <source>
        <dbReference type="EMBL" id="CAL1582002.1"/>
    </source>
</evidence>
<dbReference type="InterPro" id="IPR027869">
    <property type="entry name" value="TASL"/>
</dbReference>
<name>A0AAV2JWY5_KNICA</name>
<sequence length="332" mass="36172">MLCEGRLWAVAYAEEEEGEEASADHPSPHCSRHSSSPGPLKTPRDSGLQRTPSLQSLDLERVWSVPQRSAEMAILSQNLSSSDSPFLVPSFCQSICQNYSDLHIAGDQVLPLSANVGEFGSNKLKTAGPFLHSCDVQPPLDQSLQAGPVFPVKRGSNPWKQGSGRDRSFFLQGREGPFTNSLLNHYLEQKLQDLYQQYMMENMAKEAGSPCPLLGSELVLTSLDHLTLQLSKEGNLEAGVAKDLVLSCLLRVAGEMSGEISTPFLQISSMEKQAFPGSLPKRPIHTRLYSSSVQPRGLLSGCLIGFLVFPSPNTEPQEDTLFTELSTAVGVL</sequence>
<evidence type="ECO:0000256" key="1">
    <source>
        <dbReference type="SAM" id="MobiDB-lite"/>
    </source>
</evidence>
<proteinExistence type="predicted"/>
<keyword evidence="3" id="KW-1185">Reference proteome</keyword>
<dbReference type="PANTHER" id="PTHR14889">
    <property type="entry name" value="RCG36411"/>
    <property type="match status" value="1"/>
</dbReference>
<dbReference type="Proteomes" id="UP001497482">
    <property type="component" value="Chromosome 15"/>
</dbReference>